<dbReference type="AlphaFoldDB" id="A0A1B9F6N6"/>
<dbReference type="OrthoDB" id="9763290at2"/>
<dbReference type="Proteomes" id="UP000093080">
    <property type="component" value="Unassembled WGS sequence"/>
</dbReference>
<evidence type="ECO:0000256" key="9">
    <source>
        <dbReference type="PIRSR" id="PIRSR001589-2"/>
    </source>
</evidence>
<evidence type="ECO:0000256" key="4">
    <source>
        <dbReference type="ARBA" id="ARBA00022741"/>
    </source>
</evidence>
<dbReference type="GO" id="GO:0005524">
    <property type="term" value="F:ATP binding"/>
    <property type="evidence" value="ECO:0007669"/>
    <property type="project" value="UniProtKB-KW"/>
</dbReference>
<dbReference type="PIRSF" id="PIRSF001589">
    <property type="entry name" value="Asn_synthetase_glu-h"/>
    <property type="match status" value="1"/>
</dbReference>
<gene>
    <name evidence="12" type="ORF">DBT_0948</name>
</gene>
<dbReference type="InterPro" id="IPR006426">
    <property type="entry name" value="Asn_synth_AEB"/>
</dbReference>
<dbReference type="RefSeq" id="WP_067616886.1">
    <property type="nucleotide sequence ID" value="NZ_MAGO01000004.1"/>
</dbReference>
<sequence>MCGIGGVLWKSQPATKKDLETIGSLIKHRGPDEHGIFLRDNLGLIHSRLSIIDLKGGRQPLCADNPNIVLIANGEIYNFKEIREQLNLRGRDTCTLSDCEVIIHAYLEFGLDFIQKIAGMFAFALWDGEKRRLLLGRDRLGIKPLYYLERDDGLFFASEIKALVPFMKAKEIHPPSLVEGLQNQFSSGRNTILSGVKRVLPGEMLIVEQGQVRSMRYWDLTRTSPIKIDYNGAEEMFSSLFETVMVQHMRADVPYGVFLSGGVDSATVLAMISRLQTNKILSFSVGYKGVEMKDELDDAQRIARLFNTEHVPIVLEANEMFSRIPHMVWSTDEFMWDYACLPTSFLAEHARNHSLKVVFTGEGGDEVFAGYGRYRKTFVECLVKKMANPKSGGFRTRGRWRNPWPRKVFGDKLAQFSKSYKTPFINAWSCTPPAWDYTKKAQYTDIVTELPEDLLVKVDRMLMAFGVEGRVPFLDHRVVEFGLSLPRSLKIRPHYGKVFLRRWAEKDIPMDHLWKKKRGFHVPIGEWLTGDFLNRLEEKLLQNKAIGNWFQRDGIRELFSAQRAKKKASREIWGLMHFAIWHNLFIEKSCSVAPSTKEDPLEFIS</sequence>
<comment type="pathway">
    <text evidence="1">Amino-acid biosynthesis; L-asparagine biosynthesis; L-asparagine from L-aspartate (L-Gln route): step 1/1.</text>
</comment>
<evidence type="ECO:0000256" key="2">
    <source>
        <dbReference type="ARBA" id="ARBA00005752"/>
    </source>
</evidence>
<evidence type="ECO:0000256" key="3">
    <source>
        <dbReference type="ARBA" id="ARBA00012737"/>
    </source>
</evidence>
<keyword evidence="8" id="KW-0061">Asparagine biosynthesis</keyword>
<evidence type="ECO:0000256" key="8">
    <source>
        <dbReference type="PIRSR" id="PIRSR001589-1"/>
    </source>
</evidence>
<dbReference type="NCBIfam" id="TIGR01536">
    <property type="entry name" value="asn_synth_AEB"/>
    <property type="match status" value="1"/>
</dbReference>
<dbReference type="GO" id="GO:0004066">
    <property type="term" value="F:asparagine synthase (glutamine-hydrolyzing) activity"/>
    <property type="evidence" value="ECO:0007669"/>
    <property type="project" value="UniProtKB-EC"/>
</dbReference>
<organism evidence="12 13">
    <name type="scientific">Dissulfuribacter thermophilus</name>
    <dbReference type="NCBI Taxonomy" id="1156395"/>
    <lineage>
        <taxon>Bacteria</taxon>
        <taxon>Pseudomonadati</taxon>
        <taxon>Thermodesulfobacteriota</taxon>
        <taxon>Dissulfuribacteria</taxon>
        <taxon>Dissulfuribacterales</taxon>
        <taxon>Dissulfuribacteraceae</taxon>
        <taxon>Dissulfuribacter</taxon>
    </lineage>
</organism>
<dbReference type="InterPro" id="IPR051786">
    <property type="entry name" value="ASN_synthetase/amidase"/>
</dbReference>
<dbReference type="PROSITE" id="PS51278">
    <property type="entry name" value="GATASE_TYPE_2"/>
    <property type="match status" value="1"/>
</dbReference>
<dbReference type="InterPro" id="IPR029055">
    <property type="entry name" value="Ntn_hydrolases_N"/>
</dbReference>
<dbReference type="Gene3D" id="3.40.50.620">
    <property type="entry name" value="HUPs"/>
    <property type="match status" value="1"/>
</dbReference>
<feature type="active site" description="For GATase activity" evidence="8">
    <location>
        <position position="2"/>
    </location>
</feature>
<evidence type="ECO:0000313" key="13">
    <source>
        <dbReference type="Proteomes" id="UP000093080"/>
    </source>
</evidence>
<feature type="binding site" evidence="9">
    <location>
        <position position="98"/>
    </location>
    <ligand>
        <name>L-glutamine</name>
        <dbReference type="ChEBI" id="CHEBI:58359"/>
    </ligand>
</feature>
<feature type="site" description="Important for beta-aspartyl-AMP intermediate formation" evidence="10">
    <location>
        <position position="362"/>
    </location>
</feature>
<evidence type="ECO:0000259" key="11">
    <source>
        <dbReference type="PROSITE" id="PS51278"/>
    </source>
</evidence>
<dbReference type="GO" id="GO:0005829">
    <property type="term" value="C:cytosol"/>
    <property type="evidence" value="ECO:0007669"/>
    <property type="project" value="TreeGrafter"/>
</dbReference>
<evidence type="ECO:0000256" key="7">
    <source>
        <dbReference type="ARBA" id="ARBA00048741"/>
    </source>
</evidence>
<dbReference type="Gene3D" id="3.60.20.10">
    <property type="entry name" value="Glutamine Phosphoribosylpyrophosphate, subunit 1, domain 1"/>
    <property type="match status" value="1"/>
</dbReference>
<evidence type="ECO:0000313" key="12">
    <source>
        <dbReference type="EMBL" id="OCC15597.1"/>
    </source>
</evidence>
<dbReference type="PANTHER" id="PTHR43284:SF1">
    <property type="entry name" value="ASPARAGINE SYNTHETASE"/>
    <property type="match status" value="1"/>
</dbReference>
<feature type="binding site" evidence="9">
    <location>
        <position position="285"/>
    </location>
    <ligand>
        <name>ATP</name>
        <dbReference type="ChEBI" id="CHEBI:30616"/>
    </ligand>
</feature>
<evidence type="ECO:0000256" key="6">
    <source>
        <dbReference type="ARBA" id="ARBA00022962"/>
    </source>
</evidence>
<dbReference type="EC" id="6.3.5.4" evidence="3"/>
<keyword evidence="6 8" id="KW-0315">Glutamine amidotransferase</keyword>
<dbReference type="SUPFAM" id="SSF52402">
    <property type="entry name" value="Adenine nucleotide alpha hydrolases-like"/>
    <property type="match status" value="1"/>
</dbReference>
<dbReference type="Pfam" id="PF00733">
    <property type="entry name" value="Asn_synthase"/>
    <property type="match status" value="1"/>
</dbReference>
<dbReference type="CDD" id="cd01991">
    <property type="entry name" value="Asn_synthase_B_C"/>
    <property type="match status" value="1"/>
</dbReference>
<accession>A0A1B9F6N6</accession>
<dbReference type="STRING" id="1156395.DBT_0948"/>
<name>A0A1B9F6N6_9BACT</name>
<feature type="domain" description="Glutamine amidotransferase type-2" evidence="11">
    <location>
        <begin position="2"/>
        <end position="210"/>
    </location>
</feature>
<comment type="catalytic activity">
    <reaction evidence="7">
        <text>L-aspartate + L-glutamine + ATP + H2O = L-asparagine + L-glutamate + AMP + diphosphate + H(+)</text>
        <dbReference type="Rhea" id="RHEA:12228"/>
        <dbReference type="ChEBI" id="CHEBI:15377"/>
        <dbReference type="ChEBI" id="CHEBI:15378"/>
        <dbReference type="ChEBI" id="CHEBI:29985"/>
        <dbReference type="ChEBI" id="CHEBI:29991"/>
        <dbReference type="ChEBI" id="CHEBI:30616"/>
        <dbReference type="ChEBI" id="CHEBI:33019"/>
        <dbReference type="ChEBI" id="CHEBI:58048"/>
        <dbReference type="ChEBI" id="CHEBI:58359"/>
        <dbReference type="ChEBI" id="CHEBI:456215"/>
        <dbReference type="EC" id="6.3.5.4"/>
    </reaction>
</comment>
<keyword evidence="13" id="KW-1185">Reference proteome</keyword>
<keyword evidence="5 9" id="KW-0067">ATP-binding</keyword>
<comment type="caution">
    <text evidence="12">The sequence shown here is derived from an EMBL/GenBank/DDBJ whole genome shotgun (WGS) entry which is preliminary data.</text>
</comment>
<dbReference type="InterPro" id="IPR033738">
    <property type="entry name" value="AsnB_N"/>
</dbReference>
<dbReference type="CDD" id="cd00712">
    <property type="entry name" value="AsnB"/>
    <property type="match status" value="1"/>
</dbReference>
<evidence type="ECO:0000256" key="10">
    <source>
        <dbReference type="PIRSR" id="PIRSR001589-3"/>
    </source>
</evidence>
<dbReference type="GO" id="GO:0006529">
    <property type="term" value="P:asparagine biosynthetic process"/>
    <property type="evidence" value="ECO:0007669"/>
    <property type="project" value="UniProtKB-KW"/>
</dbReference>
<dbReference type="Pfam" id="PF13537">
    <property type="entry name" value="GATase_7"/>
    <property type="match status" value="1"/>
</dbReference>
<keyword evidence="8" id="KW-0028">Amino-acid biosynthesis</keyword>
<dbReference type="InterPro" id="IPR001962">
    <property type="entry name" value="Asn_synthase"/>
</dbReference>
<dbReference type="InterPro" id="IPR017932">
    <property type="entry name" value="GATase_2_dom"/>
</dbReference>
<reference evidence="12 13" key="1">
    <citation type="submission" date="2016-06" db="EMBL/GenBank/DDBJ databases">
        <title>Respiratory ammonification of nitrate coupled to the oxidation of elemental sulfur in deep-sea autotrophic thermophilic bacteria.</title>
        <authorList>
            <person name="Slobodkina G.B."/>
            <person name="Mardanov A.V."/>
            <person name="Ravin N.V."/>
            <person name="Frolova A.A."/>
            <person name="Viryasiv M.B."/>
            <person name="Chernyh N.A."/>
            <person name="Bonch-Osmolovskaya E.A."/>
            <person name="Slobodkin A.I."/>
        </authorList>
    </citation>
    <scope>NUCLEOTIDE SEQUENCE [LARGE SCALE GENOMIC DNA]</scope>
    <source>
        <strain evidence="12 13">S69</strain>
    </source>
</reference>
<evidence type="ECO:0000256" key="5">
    <source>
        <dbReference type="ARBA" id="ARBA00022840"/>
    </source>
</evidence>
<evidence type="ECO:0000256" key="1">
    <source>
        <dbReference type="ARBA" id="ARBA00005187"/>
    </source>
</evidence>
<keyword evidence="4 9" id="KW-0547">Nucleotide-binding</keyword>
<protein>
    <recommendedName>
        <fullName evidence="3">asparagine synthase (glutamine-hydrolyzing)</fullName>
        <ecNumber evidence="3">6.3.5.4</ecNumber>
    </recommendedName>
</protein>
<dbReference type="SUPFAM" id="SSF56235">
    <property type="entry name" value="N-terminal nucleophile aminohydrolases (Ntn hydrolases)"/>
    <property type="match status" value="1"/>
</dbReference>
<comment type="similarity">
    <text evidence="2">Belongs to the asparagine synthetase family.</text>
</comment>
<dbReference type="PATRIC" id="fig|1156395.6.peg.966"/>
<dbReference type="PANTHER" id="PTHR43284">
    <property type="entry name" value="ASPARAGINE SYNTHETASE (GLUTAMINE-HYDROLYZING)"/>
    <property type="match status" value="1"/>
</dbReference>
<proteinExistence type="inferred from homology"/>
<dbReference type="EMBL" id="MAGO01000004">
    <property type="protein sequence ID" value="OCC15597.1"/>
    <property type="molecule type" value="Genomic_DNA"/>
</dbReference>
<dbReference type="InterPro" id="IPR014729">
    <property type="entry name" value="Rossmann-like_a/b/a_fold"/>
</dbReference>